<feature type="compositionally biased region" description="Basic and acidic residues" evidence="1">
    <location>
        <begin position="329"/>
        <end position="338"/>
    </location>
</feature>
<evidence type="ECO:0000256" key="1">
    <source>
        <dbReference type="SAM" id="MobiDB-lite"/>
    </source>
</evidence>
<dbReference type="OrthoDB" id="3354175at2759"/>
<feature type="transmembrane region" description="Helical" evidence="2">
    <location>
        <begin position="16"/>
        <end position="34"/>
    </location>
</feature>
<feature type="compositionally biased region" description="Polar residues" evidence="1">
    <location>
        <begin position="272"/>
        <end position="289"/>
    </location>
</feature>
<gene>
    <name evidence="3" type="ORF">A7U60_g3520</name>
</gene>
<name>A0A9Q5I0D5_SANBA</name>
<comment type="caution">
    <text evidence="3">The sequence shown here is derived from an EMBL/GenBank/DDBJ whole genome shotgun (WGS) entry which is preliminary data.</text>
</comment>
<proteinExistence type="predicted"/>
<keyword evidence="2" id="KW-0472">Membrane</keyword>
<evidence type="ECO:0000313" key="3">
    <source>
        <dbReference type="EMBL" id="OCB89319.1"/>
    </source>
</evidence>
<dbReference type="EMBL" id="LNZH02000158">
    <property type="protein sequence ID" value="OCB89319.1"/>
    <property type="molecule type" value="Genomic_DNA"/>
</dbReference>
<keyword evidence="2" id="KW-1133">Transmembrane helix</keyword>
<feature type="region of interest" description="Disordered" evidence="1">
    <location>
        <begin position="323"/>
        <end position="357"/>
    </location>
</feature>
<organism evidence="3 4">
    <name type="scientific">Sanghuangporus baumii</name>
    <name type="common">Phellinus baumii</name>
    <dbReference type="NCBI Taxonomy" id="108892"/>
    <lineage>
        <taxon>Eukaryota</taxon>
        <taxon>Fungi</taxon>
        <taxon>Dikarya</taxon>
        <taxon>Basidiomycota</taxon>
        <taxon>Agaricomycotina</taxon>
        <taxon>Agaricomycetes</taxon>
        <taxon>Hymenochaetales</taxon>
        <taxon>Hymenochaetaceae</taxon>
        <taxon>Sanghuangporus</taxon>
    </lineage>
</organism>
<reference evidence="3" key="1">
    <citation type="submission" date="2016-06" db="EMBL/GenBank/DDBJ databases">
        <title>Draft Genome sequence of the fungus Inonotus baumii.</title>
        <authorList>
            <person name="Zhu H."/>
            <person name="Lin W."/>
        </authorList>
    </citation>
    <scope>NUCLEOTIDE SEQUENCE</scope>
    <source>
        <strain evidence="3">821</strain>
    </source>
</reference>
<keyword evidence="4" id="KW-1185">Reference proteome</keyword>
<feature type="transmembrane region" description="Helical" evidence="2">
    <location>
        <begin position="127"/>
        <end position="146"/>
    </location>
</feature>
<evidence type="ECO:0000313" key="4">
    <source>
        <dbReference type="Proteomes" id="UP000757232"/>
    </source>
</evidence>
<feature type="transmembrane region" description="Helical" evidence="2">
    <location>
        <begin position="244"/>
        <end position="266"/>
    </location>
</feature>
<protein>
    <submittedName>
        <fullName evidence="3">Uncharacterized protein</fullName>
    </submittedName>
</protein>
<dbReference type="AlphaFoldDB" id="A0A9Q5I0D5"/>
<sequence>MLLLSEAAIISTTMEALLYGFSLLMFILTLWILLQNRYRRRPNYLLISAACALEVLALAELINNIVRVWQGLVAVGPSLSGGSESYFQNVTQHTFVIKGVLYNLQTLILDGIVIYRTYVVWSSVYPIVLPVLGWFGLLASSIGANTTLATTRVNTDNVFAGAVDKWITAVYALTLSTNLSASVLLAFKIWKVNRDVLKFKENGQLTPVVRAVVESGAIYSATITVALILFIINSVGVYVVLDMISPIICIVFNMIIIRIAFAADAIPSISNSSRQHNQTANYSGNNQGSRHGDRRRVRAYDSGGHELASLAVEITRYIETDAEASSVVEGDRKASSRLEDDDVDISSTSKPSPGIAV</sequence>
<accession>A0A9Q5I0D5</accession>
<dbReference type="Proteomes" id="UP000757232">
    <property type="component" value="Unassembled WGS sequence"/>
</dbReference>
<evidence type="ECO:0000256" key="2">
    <source>
        <dbReference type="SAM" id="Phobius"/>
    </source>
</evidence>
<feature type="transmembrane region" description="Helical" evidence="2">
    <location>
        <begin position="208"/>
        <end position="232"/>
    </location>
</feature>
<keyword evidence="2" id="KW-0812">Transmembrane</keyword>
<feature type="transmembrane region" description="Helical" evidence="2">
    <location>
        <begin position="166"/>
        <end position="187"/>
    </location>
</feature>
<feature type="region of interest" description="Disordered" evidence="1">
    <location>
        <begin position="272"/>
        <end position="295"/>
    </location>
</feature>